<accession>A0A8J4STU3</accession>
<dbReference type="Proteomes" id="UP000748531">
    <property type="component" value="Unassembled WGS sequence"/>
</dbReference>
<dbReference type="EMBL" id="LUCH01000357">
    <property type="protein sequence ID" value="KAF5405362.1"/>
    <property type="molecule type" value="Genomic_DNA"/>
</dbReference>
<dbReference type="InterPro" id="IPR038389">
    <property type="entry name" value="PSMG2_sf"/>
</dbReference>
<dbReference type="AlphaFoldDB" id="A0A8J4STU3"/>
<dbReference type="Pfam" id="PF09754">
    <property type="entry name" value="PAC2"/>
    <property type="match status" value="1"/>
</dbReference>
<keyword evidence="5" id="KW-0647">Proteasome</keyword>
<evidence type="ECO:0000256" key="3">
    <source>
        <dbReference type="ARBA" id="ARBA00025745"/>
    </source>
</evidence>
<keyword evidence="6" id="KW-1185">Reference proteome</keyword>
<protein>
    <recommendedName>
        <fullName evidence="1 4">Proteasome assembly chaperone 2</fullName>
    </recommendedName>
</protein>
<dbReference type="GO" id="GO:0005634">
    <property type="term" value="C:nucleus"/>
    <property type="evidence" value="ECO:0007669"/>
    <property type="project" value="TreeGrafter"/>
</dbReference>
<evidence type="ECO:0000256" key="2">
    <source>
        <dbReference type="ARBA" id="ARBA00023186"/>
    </source>
</evidence>
<dbReference type="GO" id="GO:0043248">
    <property type="term" value="P:proteasome assembly"/>
    <property type="evidence" value="ECO:0007669"/>
    <property type="project" value="TreeGrafter"/>
</dbReference>
<evidence type="ECO:0000313" key="6">
    <source>
        <dbReference type="Proteomes" id="UP000748531"/>
    </source>
</evidence>
<dbReference type="InterPro" id="IPR019151">
    <property type="entry name" value="Proteasome_assmbl_chaperone_2"/>
</dbReference>
<comment type="similarity">
    <text evidence="3 4">Belongs to the PSMG2 family.</text>
</comment>
<comment type="caution">
    <text evidence="5">The sequence shown here is derived from an EMBL/GenBank/DDBJ whole genome shotgun (WGS) entry which is preliminary data.</text>
</comment>
<dbReference type="Gene3D" id="3.40.50.10900">
    <property type="entry name" value="PAC-like subunit"/>
    <property type="match status" value="2"/>
</dbReference>
<dbReference type="PANTHER" id="PTHR12970">
    <property type="entry name" value="PROTEASOME ASSEMBLY CHAPERONE 2"/>
    <property type="match status" value="1"/>
</dbReference>
<keyword evidence="2 4" id="KW-0143">Chaperone</keyword>
<dbReference type="GO" id="GO:0005829">
    <property type="term" value="C:cytosol"/>
    <property type="evidence" value="ECO:0007669"/>
    <property type="project" value="TreeGrafter"/>
</dbReference>
<dbReference type="PANTHER" id="PTHR12970:SF1">
    <property type="entry name" value="PROTEASOME ASSEMBLY CHAPERONE 2"/>
    <property type="match status" value="1"/>
</dbReference>
<gene>
    <name evidence="5" type="ORF">PHET_00842</name>
</gene>
<name>A0A8J4STU3_9TREM</name>
<dbReference type="InterPro" id="IPR016562">
    <property type="entry name" value="Proteasome_assmbl_chp_2_euk"/>
</dbReference>
<comment type="function">
    <text evidence="4">Chaperone protein which promotes assembly of the 20S proteasome as part of a heterodimer with PSMG1.</text>
</comment>
<reference evidence="5" key="1">
    <citation type="submission" date="2019-05" db="EMBL/GenBank/DDBJ databases">
        <title>Annotation for the trematode Paragonimus heterotremus.</title>
        <authorList>
            <person name="Choi Y.-J."/>
        </authorList>
    </citation>
    <scope>NUCLEOTIDE SEQUENCE</scope>
    <source>
        <strain evidence="5">LC</strain>
    </source>
</reference>
<organism evidence="5 6">
    <name type="scientific">Paragonimus heterotremus</name>
    <dbReference type="NCBI Taxonomy" id="100268"/>
    <lineage>
        <taxon>Eukaryota</taxon>
        <taxon>Metazoa</taxon>
        <taxon>Spiralia</taxon>
        <taxon>Lophotrochozoa</taxon>
        <taxon>Platyhelminthes</taxon>
        <taxon>Trematoda</taxon>
        <taxon>Digenea</taxon>
        <taxon>Plagiorchiida</taxon>
        <taxon>Troglotremata</taxon>
        <taxon>Troglotrematidae</taxon>
        <taxon>Paragonimus</taxon>
    </lineage>
</organism>
<evidence type="ECO:0000256" key="1">
    <source>
        <dbReference type="ARBA" id="ARBA00019186"/>
    </source>
</evidence>
<sequence length="279" mass="31401">MEDRFFYPVDKFHDKIPDEWKSFTAFVACVGVGNISQLSCDLIVYNLRCKLVANLDFACAPSVVGCNPYSSGQSSESAFELMTSSQLYVNNELRIAVIQMRSPPFQNRQKKHAEELSQFLHSAQFLRVVLLSSSFAMQCKDAELLTSRVRYAVTDHLSQADRAQLEARCWPRLLPHTEDEDDLPGSLHSRVTYRLPGCGVASRLFDAVCRPDRALPVCLLNIFASEGDNAGDALYVVHKLSTWLDLLPKEKANDSPHKVWLSPPSWALLYGTSTLQHLY</sequence>
<dbReference type="GO" id="GO:0000502">
    <property type="term" value="C:proteasome complex"/>
    <property type="evidence" value="ECO:0007669"/>
    <property type="project" value="UniProtKB-KW"/>
</dbReference>
<evidence type="ECO:0000313" key="5">
    <source>
        <dbReference type="EMBL" id="KAF5405362.1"/>
    </source>
</evidence>
<evidence type="ECO:0000256" key="4">
    <source>
        <dbReference type="PIRNR" id="PIRNR010044"/>
    </source>
</evidence>
<dbReference type="OrthoDB" id="10260712at2759"/>
<comment type="subunit">
    <text evidence="4">Forms a heterodimer with PSMG1.</text>
</comment>
<dbReference type="PIRSF" id="PIRSF010044">
    <property type="entry name" value="UCP010044"/>
    <property type="match status" value="1"/>
</dbReference>
<proteinExistence type="inferred from homology"/>